<dbReference type="EMBL" id="AUZY01008441">
    <property type="protein sequence ID" value="EQD45873.1"/>
    <property type="molecule type" value="Genomic_DNA"/>
</dbReference>
<organism evidence="1">
    <name type="scientific">mine drainage metagenome</name>
    <dbReference type="NCBI Taxonomy" id="410659"/>
    <lineage>
        <taxon>unclassified sequences</taxon>
        <taxon>metagenomes</taxon>
        <taxon>ecological metagenomes</taxon>
    </lineage>
</organism>
<evidence type="ECO:0000313" key="1">
    <source>
        <dbReference type="EMBL" id="EQD45873.1"/>
    </source>
</evidence>
<reference evidence="1" key="2">
    <citation type="journal article" date="2014" name="ISME J.">
        <title>Microbial stratification in low pH oxic and suboxic macroscopic growths along an acid mine drainage.</title>
        <authorList>
            <person name="Mendez-Garcia C."/>
            <person name="Mesa V."/>
            <person name="Sprenger R.R."/>
            <person name="Richter M."/>
            <person name="Diez M.S."/>
            <person name="Solano J."/>
            <person name="Bargiela R."/>
            <person name="Golyshina O.V."/>
            <person name="Manteca A."/>
            <person name="Ramos J.L."/>
            <person name="Gallego J.R."/>
            <person name="Llorente I."/>
            <person name="Martins Dos Santos V.A."/>
            <person name="Jensen O.N."/>
            <person name="Pelaez A.I."/>
            <person name="Sanchez J."/>
            <person name="Ferrer M."/>
        </authorList>
    </citation>
    <scope>NUCLEOTIDE SEQUENCE</scope>
</reference>
<protein>
    <submittedName>
        <fullName evidence="1">Transposase</fullName>
    </submittedName>
</protein>
<dbReference type="AlphaFoldDB" id="T0ZMF2"/>
<proteinExistence type="predicted"/>
<accession>T0ZMF2</accession>
<sequence length="184" mass="20835">CERAAAIRWVEKWGAHYAPWGITLLGDDLYANWPFCEKILAAGFDFLLTCKSSSHPTTAEWVEDFAREGAIKTLVLSETKGKRKTVRHQSTYRFIDSIPLRDSDDALMANWLEITVTNEDGKILYHNTWITSHPVTAETVADLAKAGRARWKIENEHIATLKIGGYHLEHNFGHGQKKSLQCPV</sequence>
<name>T0ZMF2_9ZZZZ</name>
<comment type="caution">
    <text evidence="1">The sequence shown here is derived from an EMBL/GenBank/DDBJ whole genome shotgun (WGS) entry which is preliminary data.</text>
</comment>
<feature type="non-terminal residue" evidence="1">
    <location>
        <position position="1"/>
    </location>
</feature>
<gene>
    <name evidence="1" type="ORF">B1B_12856</name>
</gene>
<reference evidence="1" key="1">
    <citation type="submission" date="2013-08" db="EMBL/GenBank/DDBJ databases">
        <authorList>
            <person name="Mendez C."/>
            <person name="Richter M."/>
            <person name="Ferrer M."/>
            <person name="Sanchez J."/>
        </authorList>
    </citation>
    <scope>NUCLEOTIDE SEQUENCE</scope>
</reference>